<feature type="domain" description="HD-GYP" evidence="2">
    <location>
        <begin position="257"/>
        <end position="452"/>
    </location>
</feature>
<dbReference type="Gene3D" id="1.10.3210.10">
    <property type="entry name" value="Hypothetical protein af1432"/>
    <property type="match status" value="1"/>
</dbReference>
<dbReference type="Proteomes" id="UP000006556">
    <property type="component" value="Chromosome"/>
</dbReference>
<organism evidence="3 4">
    <name type="scientific">Pelotomaculum thermopropionicum (strain DSM 13744 / JCM 10971 / SI)</name>
    <dbReference type="NCBI Taxonomy" id="370438"/>
    <lineage>
        <taxon>Bacteria</taxon>
        <taxon>Bacillati</taxon>
        <taxon>Bacillota</taxon>
        <taxon>Clostridia</taxon>
        <taxon>Eubacteriales</taxon>
        <taxon>Desulfotomaculaceae</taxon>
        <taxon>Pelotomaculum</taxon>
    </lineage>
</organism>
<dbReference type="Pfam" id="PF13487">
    <property type="entry name" value="HD_5"/>
    <property type="match status" value="1"/>
</dbReference>
<dbReference type="PROSITE" id="PS51831">
    <property type="entry name" value="HD"/>
    <property type="match status" value="1"/>
</dbReference>
<accession>A5D1X2</accession>
<reference evidence="4" key="1">
    <citation type="journal article" date="2008" name="Genome Res.">
        <title>The genome of Pelotomaculum thermopropionicum reveals niche-associated evolution in anaerobic microbiota.</title>
        <authorList>
            <person name="Kosaka T."/>
            <person name="Kato S."/>
            <person name="Shimoyama T."/>
            <person name="Ishii S."/>
            <person name="Abe T."/>
            <person name="Watanabe K."/>
        </authorList>
    </citation>
    <scope>NUCLEOTIDE SEQUENCE [LARGE SCALE GENOMIC DNA]</scope>
    <source>
        <strain evidence="4">DSM 13744 / JCM 10971 / SI</strain>
    </source>
</reference>
<dbReference type="PANTHER" id="PTHR43155:SF2">
    <property type="entry name" value="CYCLIC DI-GMP PHOSPHODIESTERASE PA4108"/>
    <property type="match status" value="1"/>
</dbReference>
<evidence type="ECO:0000313" key="3">
    <source>
        <dbReference type="EMBL" id="BAF59777.1"/>
    </source>
</evidence>
<dbReference type="CDD" id="cd00077">
    <property type="entry name" value="HDc"/>
    <property type="match status" value="1"/>
</dbReference>
<dbReference type="HOGENOM" id="CLU_000445_92_13_9"/>
<proteinExistence type="predicted"/>
<gene>
    <name evidence="3" type="ordered locus">PTH_1596</name>
</gene>
<dbReference type="InterPro" id="IPR003018">
    <property type="entry name" value="GAF"/>
</dbReference>
<sequence>MIHISLKRLLLKKEVSFIVREIMALLGTPVFVQDSEGRVLLGNAGEGCFKNRHPIKLGERVIGWVNGGERALVLASLLSYLATVELEKKAIGREALEKYKEITLLYDITEKLTASLNPKDVAQLVVDQAKRLIRADYISVMLINEDTGMLEVVAVSGEGGCYTDVIEALTGIKGNVVHTGKPEIINDILSDSRYVRKAIGVSSLMCVPLKVKDRVIGLIIIGSRERINYTAEDMKLLSALAFQAAADIENARLYDSLKETFLTTIHTLAETIEKRDPYTGGHTKRVMNYSLAIGSELGLSEAELERLQLAAVLHDIGKIGIRDGILLKKRKLSFKEFEEIKMHTIYAEQILNHIKNLKKIIPGVKHHHERFDGKGYPEGLQGDGIDVIARIIAVADAFDAMTTDRPYRKSLGLAVALEELRKNAGTQFDPDVVKAFMKAYESEKLLSKEADTDAKHINSG</sequence>
<dbReference type="PANTHER" id="PTHR43155">
    <property type="entry name" value="CYCLIC DI-GMP PHOSPHODIESTERASE PA4108-RELATED"/>
    <property type="match status" value="1"/>
</dbReference>
<dbReference type="Gene3D" id="3.30.450.40">
    <property type="match status" value="1"/>
</dbReference>
<dbReference type="eggNOG" id="COG2203">
    <property type="taxonomic scope" value="Bacteria"/>
</dbReference>
<dbReference type="PROSITE" id="PS51832">
    <property type="entry name" value="HD_GYP"/>
    <property type="match status" value="1"/>
</dbReference>
<protein>
    <submittedName>
        <fullName evidence="3">Uncharacterized protein</fullName>
    </submittedName>
</protein>
<evidence type="ECO:0000313" key="4">
    <source>
        <dbReference type="Proteomes" id="UP000006556"/>
    </source>
</evidence>
<feature type="domain" description="HD" evidence="1">
    <location>
        <begin position="279"/>
        <end position="401"/>
    </location>
</feature>
<dbReference type="EMBL" id="AP009389">
    <property type="protein sequence ID" value="BAF59777.1"/>
    <property type="molecule type" value="Genomic_DNA"/>
</dbReference>
<keyword evidence="4" id="KW-1185">Reference proteome</keyword>
<dbReference type="KEGG" id="pth:PTH_1596"/>
<name>A5D1X2_PELTS</name>
<dbReference type="InterPro" id="IPR006674">
    <property type="entry name" value="HD_domain"/>
</dbReference>
<dbReference type="SUPFAM" id="SSF109604">
    <property type="entry name" value="HD-domain/PDEase-like"/>
    <property type="match status" value="1"/>
</dbReference>
<dbReference type="eggNOG" id="COG2206">
    <property type="taxonomic scope" value="Bacteria"/>
</dbReference>
<dbReference type="SMART" id="SM00471">
    <property type="entry name" value="HDc"/>
    <property type="match status" value="1"/>
</dbReference>
<dbReference type="InterPro" id="IPR029016">
    <property type="entry name" value="GAF-like_dom_sf"/>
</dbReference>
<dbReference type="Pfam" id="PF13185">
    <property type="entry name" value="GAF_2"/>
    <property type="match status" value="1"/>
</dbReference>
<evidence type="ECO:0000259" key="2">
    <source>
        <dbReference type="PROSITE" id="PS51832"/>
    </source>
</evidence>
<dbReference type="AlphaFoldDB" id="A5D1X2"/>
<evidence type="ECO:0000259" key="1">
    <source>
        <dbReference type="PROSITE" id="PS51831"/>
    </source>
</evidence>
<dbReference type="SMART" id="SM00065">
    <property type="entry name" value="GAF"/>
    <property type="match status" value="1"/>
</dbReference>
<dbReference type="SUPFAM" id="SSF55781">
    <property type="entry name" value="GAF domain-like"/>
    <property type="match status" value="1"/>
</dbReference>
<dbReference type="STRING" id="370438.PTH_1596"/>
<dbReference type="InterPro" id="IPR037522">
    <property type="entry name" value="HD_GYP_dom"/>
</dbReference>
<dbReference type="InterPro" id="IPR003607">
    <property type="entry name" value="HD/PDEase_dom"/>
</dbReference>